<dbReference type="AlphaFoldDB" id="A0A5B2ZBU5"/>
<evidence type="ECO:0000256" key="3">
    <source>
        <dbReference type="ARBA" id="ARBA00022692"/>
    </source>
</evidence>
<evidence type="ECO:0000256" key="7">
    <source>
        <dbReference type="SAM" id="Phobius"/>
    </source>
</evidence>
<evidence type="ECO:0000313" key="9">
    <source>
        <dbReference type="Proteomes" id="UP000322165"/>
    </source>
</evidence>
<reference evidence="8 9" key="1">
    <citation type="submission" date="2019-09" db="EMBL/GenBank/DDBJ databases">
        <title>Arenimonas chukotkensis sp. nov., a bacterium isolated from Chukotka hot spring, Arctic region, Russia.</title>
        <authorList>
            <person name="Zayulina K.S."/>
            <person name="Prokofeva M.I."/>
            <person name="Elcheninov A.G."/>
            <person name="Novikov A."/>
            <person name="Kochetkova T.V."/>
            <person name="Kublanov I.V."/>
        </authorList>
    </citation>
    <scope>NUCLEOTIDE SEQUENCE [LARGE SCALE GENOMIC DNA]</scope>
    <source>
        <strain evidence="8 9">3729k</strain>
    </source>
</reference>
<feature type="transmembrane region" description="Helical" evidence="7">
    <location>
        <begin position="12"/>
        <end position="34"/>
    </location>
</feature>
<proteinExistence type="predicted"/>
<keyword evidence="3 7" id="KW-0812">Transmembrane</keyword>
<evidence type="ECO:0000256" key="5">
    <source>
        <dbReference type="ARBA" id="ARBA00023136"/>
    </source>
</evidence>
<evidence type="ECO:0000256" key="4">
    <source>
        <dbReference type="ARBA" id="ARBA00022989"/>
    </source>
</evidence>
<dbReference type="RefSeq" id="WP_149860512.1">
    <property type="nucleotide sequence ID" value="NZ_VUOD01000004.1"/>
</dbReference>
<evidence type="ECO:0000313" key="8">
    <source>
        <dbReference type="EMBL" id="KAA2285013.1"/>
    </source>
</evidence>
<dbReference type="Proteomes" id="UP000322165">
    <property type="component" value="Unassembled WGS sequence"/>
</dbReference>
<name>A0A5B2ZBU5_9GAMM</name>
<feature type="transmembrane region" description="Helical" evidence="7">
    <location>
        <begin position="86"/>
        <end position="104"/>
    </location>
</feature>
<organism evidence="8 9">
    <name type="scientific">Arenimonas fontis</name>
    <dbReference type="NCBI Taxonomy" id="2608255"/>
    <lineage>
        <taxon>Bacteria</taxon>
        <taxon>Pseudomonadati</taxon>
        <taxon>Pseudomonadota</taxon>
        <taxon>Gammaproteobacteria</taxon>
        <taxon>Lysobacterales</taxon>
        <taxon>Lysobacteraceae</taxon>
        <taxon>Arenimonas</taxon>
    </lineage>
</organism>
<feature type="transmembrane region" description="Helical" evidence="7">
    <location>
        <begin position="116"/>
        <end position="133"/>
    </location>
</feature>
<comment type="caution">
    <text evidence="8">The sequence shown here is derived from an EMBL/GenBank/DDBJ whole genome shotgun (WGS) entry which is preliminary data.</text>
</comment>
<feature type="compositionally biased region" description="Low complexity" evidence="6">
    <location>
        <begin position="139"/>
        <end position="148"/>
    </location>
</feature>
<comment type="subcellular location">
    <subcellularLocation>
        <location evidence="1">Cell membrane</location>
        <topology evidence="1">Multi-pass membrane protein</topology>
    </subcellularLocation>
</comment>
<keyword evidence="5 7" id="KW-0472">Membrane</keyword>
<accession>A0A5B2ZBU5</accession>
<keyword evidence="4 7" id="KW-1133">Transmembrane helix</keyword>
<dbReference type="GO" id="GO:0005886">
    <property type="term" value="C:plasma membrane"/>
    <property type="evidence" value="ECO:0007669"/>
    <property type="project" value="UniProtKB-SubCell"/>
</dbReference>
<dbReference type="EMBL" id="VUOD01000004">
    <property type="protein sequence ID" value="KAA2285013.1"/>
    <property type="molecule type" value="Genomic_DNA"/>
</dbReference>
<keyword evidence="9" id="KW-1185">Reference proteome</keyword>
<keyword evidence="2" id="KW-1003">Cell membrane</keyword>
<reference evidence="8 9" key="2">
    <citation type="submission" date="2019-09" db="EMBL/GenBank/DDBJ databases">
        <authorList>
            <person name="Mazur A."/>
        </authorList>
    </citation>
    <scope>NUCLEOTIDE SEQUENCE [LARGE SCALE GENOMIC DNA]</scope>
    <source>
        <strain evidence="8 9">3729k</strain>
    </source>
</reference>
<feature type="region of interest" description="Disordered" evidence="6">
    <location>
        <begin position="139"/>
        <end position="159"/>
    </location>
</feature>
<evidence type="ECO:0000256" key="1">
    <source>
        <dbReference type="ARBA" id="ARBA00004651"/>
    </source>
</evidence>
<sequence>MQNPLIQRLEKLVSIFLTAILVAYILVEMVELAYQFGKAVISTEGEEGRLLITKEQTREVLPVFFSILIATELINTLNFYVREHLILIRSILLIGLMAIGRKLLTVDLVHLEGATVLGIAALILALATGHYLMGRSSGSGIGPSASSGDRAGGRDRPSS</sequence>
<dbReference type="Pfam" id="PF06146">
    <property type="entry name" value="PsiE"/>
    <property type="match status" value="1"/>
</dbReference>
<gene>
    <name evidence="8" type="ORF">F0415_07155</name>
</gene>
<evidence type="ECO:0000256" key="2">
    <source>
        <dbReference type="ARBA" id="ARBA00022475"/>
    </source>
</evidence>
<dbReference type="InterPro" id="IPR020948">
    <property type="entry name" value="P_starv_induced_PsiE-like"/>
</dbReference>
<evidence type="ECO:0000256" key="6">
    <source>
        <dbReference type="SAM" id="MobiDB-lite"/>
    </source>
</evidence>
<protein>
    <submittedName>
        <fullName evidence="8">Phosphate-starvation-inducible PsiE family protein</fullName>
    </submittedName>
</protein>